<dbReference type="PANTHER" id="PTHR47481:SF31">
    <property type="entry name" value="OS01G0873500 PROTEIN"/>
    <property type="match status" value="1"/>
</dbReference>
<evidence type="ECO:0000313" key="1">
    <source>
        <dbReference type="EMBL" id="KAG5552737.1"/>
    </source>
</evidence>
<name>A0AAV6KK18_9ERIC</name>
<dbReference type="Proteomes" id="UP000823749">
    <property type="component" value="Chromosome 4"/>
</dbReference>
<dbReference type="EMBL" id="JACTNZ010000004">
    <property type="protein sequence ID" value="KAG5552737.1"/>
    <property type="molecule type" value="Genomic_DNA"/>
</dbReference>
<organism evidence="1 2">
    <name type="scientific">Rhododendron griersonianum</name>
    <dbReference type="NCBI Taxonomy" id="479676"/>
    <lineage>
        <taxon>Eukaryota</taxon>
        <taxon>Viridiplantae</taxon>
        <taxon>Streptophyta</taxon>
        <taxon>Embryophyta</taxon>
        <taxon>Tracheophyta</taxon>
        <taxon>Spermatophyta</taxon>
        <taxon>Magnoliopsida</taxon>
        <taxon>eudicotyledons</taxon>
        <taxon>Gunneridae</taxon>
        <taxon>Pentapetalae</taxon>
        <taxon>asterids</taxon>
        <taxon>Ericales</taxon>
        <taxon>Ericaceae</taxon>
        <taxon>Ericoideae</taxon>
        <taxon>Rhodoreae</taxon>
        <taxon>Rhododendron</taxon>
    </lineage>
</organism>
<dbReference type="AlphaFoldDB" id="A0AAV6KK18"/>
<reference evidence="1" key="1">
    <citation type="submission" date="2020-08" db="EMBL/GenBank/DDBJ databases">
        <title>Plant Genome Project.</title>
        <authorList>
            <person name="Zhang R.-G."/>
        </authorList>
    </citation>
    <scope>NUCLEOTIDE SEQUENCE</scope>
    <source>
        <strain evidence="1">WSP0</strain>
        <tissue evidence="1">Leaf</tissue>
    </source>
</reference>
<accession>A0AAV6KK18</accession>
<comment type="caution">
    <text evidence="1">The sequence shown here is derived from an EMBL/GenBank/DDBJ whole genome shotgun (WGS) entry which is preliminary data.</text>
</comment>
<keyword evidence="2" id="KW-1185">Reference proteome</keyword>
<protein>
    <submittedName>
        <fullName evidence="1">Uncharacterized protein</fullName>
    </submittedName>
</protein>
<dbReference type="PANTHER" id="PTHR47481">
    <property type="match status" value="1"/>
</dbReference>
<sequence>MDQYIDEIKICAQKLSAVGYMVDDDDMIFHTLNGLPTEFDPIKSAIGAQRDLKFHELVSILKSEESRIHKSKGVTDSTSVFVATQKLQGDKSKQNHKSTFPGNRVEYSYKLTIKKITFPGSRQNHSFRITPSN</sequence>
<dbReference type="Pfam" id="PF14223">
    <property type="entry name" value="Retrotran_gag_2"/>
    <property type="match status" value="1"/>
</dbReference>
<gene>
    <name evidence="1" type="ORF">RHGRI_010740</name>
</gene>
<proteinExistence type="predicted"/>
<evidence type="ECO:0000313" key="2">
    <source>
        <dbReference type="Proteomes" id="UP000823749"/>
    </source>
</evidence>